<organism evidence="1 2">
    <name type="scientific">Ruixingdingia sedimenti</name>
    <dbReference type="NCBI Taxonomy" id="3073604"/>
    <lineage>
        <taxon>Bacteria</taxon>
        <taxon>Pseudomonadati</taxon>
        <taxon>Pseudomonadota</taxon>
        <taxon>Alphaproteobacteria</taxon>
        <taxon>Rhodobacterales</taxon>
        <taxon>Paracoccaceae</taxon>
        <taxon>Ruixingdingia</taxon>
    </lineage>
</organism>
<protein>
    <submittedName>
        <fullName evidence="1">Phage tail assembly chaperone</fullName>
    </submittedName>
</protein>
<dbReference type="NCBIfam" id="TIGR02216">
    <property type="entry name" value="phage_TIGR02216"/>
    <property type="match status" value="1"/>
</dbReference>
<proteinExistence type="predicted"/>
<name>A0ABU1F5S5_9RHOB</name>
<keyword evidence="2" id="KW-1185">Reference proteome</keyword>
<gene>
    <name evidence="1" type="ORF">RGD00_04185</name>
</gene>
<reference evidence="1 2" key="1">
    <citation type="submission" date="2023-09" db="EMBL/GenBank/DDBJ databases">
        <title>Xinfangfangia sedmenti sp. nov., isolated the sedment.</title>
        <authorList>
            <person name="Xu L."/>
        </authorList>
    </citation>
    <scope>NUCLEOTIDE SEQUENCE [LARGE SCALE GENOMIC DNA]</scope>
    <source>
        <strain evidence="1 2">LG-4</strain>
    </source>
</reference>
<dbReference type="Pfam" id="PF09550">
    <property type="entry name" value="Phage_TAC_6"/>
    <property type="match status" value="1"/>
</dbReference>
<accession>A0ABU1F5S5</accession>
<comment type="caution">
    <text evidence="1">The sequence shown here is derived from an EMBL/GenBank/DDBJ whole genome shotgun (WGS) entry which is preliminary data.</text>
</comment>
<sequence length="74" mass="8008">MSARIDWPGLMRAGMAGLGLTPDQFWRLSPVELRMMLGIEAGAAPLSRARLDELARAFPDRRKGQGEDAGSGQP</sequence>
<dbReference type="InterPro" id="IPR019056">
    <property type="entry name" value="Phage_TAC_6"/>
</dbReference>
<evidence type="ECO:0000313" key="1">
    <source>
        <dbReference type="EMBL" id="MDR5651789.1"/>
    </source>
</evidence>
<dbReference type="Proteomes" id="UP001247754">
    <property type="component" value="Unassembled WGS sequence"/>
</dbReference>
<evidence type="ECO:0000313" key="2">
    <source>
        <dbReference type="Proteomes" id="UP001247754"/>
    </source>
</evidence>
<dbReference type="RefSeq" id="WP_310456038.1">
    <property type="nucleotide sequence ID" value="NZ_JAVKPH010000003.1"/>
</dbReference>
<dbReference type="InterPro" id="IPR011739">
    <property type="entry name" value="GTA_rcc01693"/>
</dbReference>
<dbReference type="EMBL" id="JAVKPH010000003">
    <property type="protein sequence ID" value="MDR5651789.1"/>
    <property type="molecule type" value="Genomic_DNA"/>
</dbReference>